<dbReference type="PANTHER" id="PTHR42715">
    <property type="entry name" value="BETA-GLUCOSIDASE"/>
    <property type="match status" value="1"/>
</dbReference>
<organism evidence="4 5">
    <name type="scientific">Cryobacterium glucosi</name>
    <dbReference type="NCBI Taxonomy" id="1259175"/>
    <lineage>
        <taxon>Bacteria</taxon>
        <taxon>Bacillati</taxon>
        <taxon>Actinomycetota</taxon>
        <taxon>Actinomycetes</taxon>
        <taxon>Micrococcales</taxon>
        <taxon>Microbacteriaceae</taxon>
        <taxon>Cryobacterium</taxon>
    </lineage>
</organism>
<dbReference type="PANTHER" id="PTHR42715:SF3">
    <property type="entry name" value="BETA-GLUCOSIDASE B-RELATED"/>
    <property type="match status" value="1"/>
</dbReference>
<dbReference type="Proteomes" id="UP000297604">
    <property type="component" value="Unassembled WGS sequence"/>
</dbReference>
<gene>
    <name evidence="4" type="ORF">E3O46_08935</name>
</gene>
<dbReference type="Pfam" id="PF00933">
    <property type="entry name" value="Glyco_hydro_3"/>
    <property type="match status" value="1"/>
</dbReference>
<evidence type="ECO:0000313" key="4">
    <source>
        <dbReference type="EMBL" id="TFC20341.1"/>
    </source>
</evidence>
<dbReference type="InterPro" id="IPR036881">
    <property type="entry name" value="Glyco_hydro_3_C_sf"/>
</dbReference>
<proteinExistence type="inferred from homology"/>
<dbReference type="InterPro" id="IPR036962">
    <property type="entry name" value="Glyco_hydro_3_N_sf"/>
</dbReference>
<keyword evidence="2 4" id="KW-0378">Hydrolase</keyword>
<comment type="caution">
    <text evidence="4">The sequence shown here is derived from an EMBL/GenBank/DDBJ whole genome shotgun (WGS) entry which is preliminary data.</text>
</comment>
<dbReference type="InterPro" id="IPR050288">
    <property type="entry name" value="Cellulose_deg_GH3"/>
</dbReference>
<dbReference type="InterPro" id="IPR017853">
    <property type="entry name" value="GH"/>
</dbReference>
<evidence type="ECO:0000259" key="3">
    <source>
        <dbReference type="SMART" id="SM01217"/>
    </source>
</evidence>
<dbReference type="InterPro" id="IPR002772">
    <property type="entry name" value="Glyco_hydro_3_C"/>
</dbReference>
<sequence>MTISGDFAARTENPSGETTFTNAVGAVRSGSDPDQFAAELYDQLSPAERLGLLDGDQQFWPGLAEMMQVGYNFTPYVMGSVPRLGIPGVRFVDGPRGAVVGASTAFPVSMARGATWDVELEERVGLAIGEELRAQGGNFFGGVCINLPRHPAWGRVQETYSDQPPLLGEMGAALTRGIQRHAMACVKHFALNSMEQARFSVDVSVDEATLHENYLPHFKRVLDEGAFSVMSSYNSVNGTWAGQNPQLLTEILRDEWGFTGTVMSDFVWGLRDPAASLEAGLDIEAPFAQQRAAQLVGAIASGTTSWDAVRRSGLRILATQLRFYAQREVVKPALDTVASAAHIALAREVAARSMVLLRNEPVDGTPVLPIDPETLRSLTVVGRLSDVANTGDNGSSDVRAPYVVTALAGLRAALPGVDVRHSAAGTAEAAALAADSDAAIVVVGYTAADEGEFVDGSVFSRPELLALYPEPVTVEDRANREALYASAGGGVSVVGSGSAGGDRRDLRLKRADVELITAVSAANPRTVVVVVAAGAVVMSEWNEDVAGLVMMWYSGMEGGNGLADVLLGRANPSGRLPYAIPASELDTAALDIDATEITYDRWFGQRLLDRDAKKPSYPLGFGLSYSTFSIDRVEVEAADADAALLRIAVANTGAIDGRHVVQVYGTLTEGDRRGQRELLGFTVADAAAGEAVSFDVSVSLEPLKRWSTTTKSFGALTGSVIIEAASYSGDPLAVSDQIRF</sequence>
<dbReference type="Pfam" id="PF01915">
    <property type="entry name" value="Glyco_hydro_3_C"/>
    <property type="match status" value="1"/>
</dbReference>
<dbReference type="EMBL" id="SOFS01000019">
    <property type="protein sequence ID" value="TFC20341.1"/>
    <property type="molecule type" value="Genomic_DNA"/>
</dbReference>
<dbReference type="SMART" id="SM01217">
    <property type="entry name" value="Fn3_like"/>
    <property type="match status" value="1"/>
</dbReference>
<dbReference type="InterPro" id="IPR026891">
    <property type="entry name" value="Fn3-like"/>
</dbReference>
<dbReference type="InterPro" id="IPR013783">
    <property type="entry name" value="Ig-like_fold"/>
</dbReference>
<evidence type="ECO:0000256" key="2">
    <source>
        <dbReference type="ARBA" id="ARBA00022801"/>
    </source>
</evidence>
<evidence type="ECO:0000313" key="5">
    <source>
        <dbReference type="Proteomes" id="UP000297604"/>
    </source>
</evidence>
<comment type="similarity">
    <text evidence="1">Belongs to the glycosyl hydrolase 3 family.</text>
</comment>
<dbReference type="Gene3D" id="3.40.50.1700">
    <property type="entry name" value="Glycoside hydrolase family 3 C-terminal domain"/>
    <property type="match status" value="1"/>
</dbReference>
<dbReference type="GO" id="GO:0016787">
    <property type="term" value="F:hydrolase activity"/>
    <property type="evidence" value="ECO:0007669"/>
    <property type="project" value="UniProtKB-KW"/>
</dbReference>
<dbReference type="RefSeq" id="WP_134561574.1">
    <property type="nucleotide sequence ID" value="NZ_SOFS01000019.1"/>
</dbReference>
<keyword evidence="5" id="KW-1185">Reference proteome</keyword>
<dbReference type="SUPFAM" id="SSF51445">
    <property type="entry name" value="(Trans)glycosidases"/>
    <property type="match status" value="1"/>
</dbReference>
<accession>A0ABY2IQ62</accession>
<evidence type="ECO:0000256" key="1">
    <source>
        <dbReference type="ARBA" id="ARBA00005336"/>
    </source>
</evidence>
<dbReference type="SUPFAM" id="SSF52279">
    <property type="entry name" value="Beta-D-glucan exohydrolase, C-terminal domain"/>
    <property type="match status" value="1"/>
</dbReference>
<dbReference type="InterPro" id="IPR001764">
    <property type="entry name" value="Glyco_hydro_3_N"/>
</dbReference>
<reference evidence="4 5" key="1">
    <citation type="submission" date="2019-03" db="EMBL/GenBank/DDBJ databases">
        <title>Genomics of glacier-inhabiting Cryobacterium strains.</title>
        <authorList>
            <person name="Liu Q."/>
            <person name="Xin Y.-H."/>
        </authorList>
    </citation>
    <scope>NUCLEOTIDE SEQUENCE [LARGE SCALE GENOMIC DNA]</scope>
    <source>
        <strain evidence="4 5">MDB1-5</strain>
    </source>
</reference>
<protein>
    <submittedName>
        <fullName evidence="4">Glycoside hydrolase family 3 protein</fullName>
    </submittedName>
</protein>
<dbReference type="Gene3D" id="2.60.40.10">
    <property type="entry name" value="Immunoglobulins"/>
    <property type="match status" value="1"/>
</dbReference>
<feature type="domain" description="Fibronectin type III-like" evidence="3">
    <location>
        <begin position="659"/>
        <end position="728"/>
    </location>
</feature>
<dbReference type="Gene3D" id="3.20.20.300">
    <property type="entry name" value="Glycoside hydrolase, family 3, N-terminal domain"/>
    <property type="match status" value="1"/>
</dbReference>
<dbReference type="PRINTS" id="PR00133">
    <property type="entry name" value="GLHYDRLASE3"/>
</dbReference>
<name>A0ABY2IQ62_9MICO</name>